<proteinExistence type="predicted"/>
<organism evidence="2 3">
    <name type="scientific">Roseateles oligotrophus</name>
    <dbReference type="NCBI Taxonomy" id="1769250"/>
    <lineage>
        <taxon>Bacteria</taxon>
        <taxon>Pseudomonadati</taxon>
        <taxon>Pseudomonadota</taxon>
        <taxon>Betaproteobacteria</taxon>
        <taxon>Burkholderiales</taxon>
        <taxon>Sphaerotilaceae</taxon>
        <taxon>Roseateles</taxon>
    </lineage>
</organism>
<reference evidence="2 3" key="1">
    <citation type="submission" date="2020-08" db="EMBL/GenBank/DDBJ databases">
        <title>Functional genomics of gut bacteria from endangered species of beetles.</title>
        <authorList>
            <person name="Carlos-Shanley C."/>
        </authorList>
    </citation>
    <scope>NUCLEOTIDE SEQUENCE [LARGE SCALE GENOMIC DNA]</scope>
    <source>
        <strain evidence="2 3">S00239</strain>
    </source>
</reference>
<dbReference type="AlphaFoldDB" id="A0A840LB78"/>
<dbReference type="InterPro" id="IPR027417">
    <property type="entry name" value="P-loop_NTPase"/>
</dbReference>
<evidence type="ECO:0000259" key="1">
    <source>
        <dbReference type="SMART" id="SM00382"/>
    </source>
</evidence>
<gene>
    <name evidence="2" type="ORF">HNP55_001888</name>
</gene>
<dbReference type="Proteomes" id="UP000562027">
    <property type="component" value="Unassembled WGS sequence"/>
</dbReference>
<protein>
    <submittedName>
        <fullName evidence="2">Putative AAA+ superfamily ATPase</fullName>
    </submittedName>
</protein>
<name>A0A840LB78_9BURK</name>
<dbReference type="InterPro" id="IPR025420">
    <property type="entry name" value="DUF4143"/>
</dbReference>
<dbReference type="InterPro" id="IPR003593">
    <property type="entry name" value="AAA+_ATPase"/>
</dbReference>
<dbReference type="PANTHER" id="PTHR43566:SF2">
    <property type="entry name" value="DUF4143 DOMAIN-CONTAINING PROTEIN"/>
    <property type="match status" value="1"/>
</dbReference>
<dbReference type="EMBL" id="JACHLP010000003">
    <property type="protein sequence ID" value="MBB4843369.1"/>
    <property type="molecule type" value="Genomic_DNA"/>
</dbReference>
<dbReference type="InterPro" id="IPR041682">
    <property type="entry name" value="AAA_14"/>
</dbReference>
<feature type="domain" description="AAA+ ATPase" evidence="1">
    <location>
        <begin position="16"/>
        <end position="134"/>
    </location>
</feature>
<dbReference type="Pfam" id="PF13173">
    <property type="entry name" value="AAA_14"/>
    <property type="match status" value="1"/>
</dbReference>
<dbReference type="Pfam" id="PF13635">
    <property type="entry name" value="DUF4143"/>
    <property type="match status" value="1"/>
</dbReference>
<dbReference type="SMART" id="SM00382">
    <property type="entry name" value="AAA"/>
    <property type="match status" value="1"/>
</dbReference>
<dbReference type="PANTHER" id="PTHR43566">
    <property type="entry name" value="CONSERVED PROTEIN"/>
    <property type="match status" value="1"/>
</dbReference>
<evidence type="ECO:0000313" key="2">
    <source>
        <dbReference type="EMBL" id="MBB4843369.1"/>
    </source>
</evidence>
<dbReference type="SUPFAM" id="SSF52540">
    <property type="entry name" value="P-loop containing nucleoside triphosphate hydrolases"/>
    <property type="match status" value="1"/>
</dbReference>
<dbReference type="RefSeq" id="WP_184298559.1">
    <property type="nucleotide sequence ID" value="NZ_JACHLP010000003.1"/>
</dbReference>
<comment type="caution">
    <text evidence="2">The sequence shown here is derived from an EMBL/GenBank/DDBJ whole genome shotgun (WGS) entry which is preliminary data.</text>
</comment>
<keyword evidence="3" id="KW-1185">Reference proteome</keyword>
<evidence type="ECO:0000313" key="3">
    <source>
        <dbReference type="Proteomes" id="UP000562027"/>
    </source>
</evidence>
<dbReference type="Gene3D" id="3.40.50.300">
    <property type="entry name" value="P-loop containing nucleotide triphosphate hydrolases"/>
    <property type="match status" value="1"/>
</dbReference>
<sequence>MYPRRQLPFLQQLLSEFPAVAILGPRQVGKTTLALALTKQLPTMQYLDLESPADAAKLADPAAYFAAHAERLLVIDEVQRAPQLFATLRGVIDQRRRAGQRSGQFLLLGSATGALLAQSAESLAGRIAYLELPPLITVEVPAAQSLALWLRGGFPESFMAASDAASLRWRQQFIATYLERDIPQLGPRIPAETLRRLWTMLAHEQGQMLNAAKLAASLAVSGQTVARYIDLLCDLMLVRRLRPWAANEGKRLVRTPKVYVRDSGLAHALLGLGDLDALLGHPVVGGSWEGWVIENLLAVAPPATQAFFYRSSAGAEIDLLLELPQGQRWAIEIKRSSAPTVSRGFHLAAADLEATARYVVHAGADSYPLPHGVLAVTLADLQRALIELPAT</sequence>
<accession>A0A840LB78</accession>